<dbReference type="EMBL" id="SGWW01000001">
    <property type="protein sequence ID" value="RZS59079.1"/>
    <property type="molecule type" value="Genomic_DNA"/>
</dbReference>
<organism evidence="1 2">
    <name type="scientific">Microcella putealis</name>
    <dbReference type="NCBI Taxonomy" id="337005"/>
    <lineage>
        <taxon>Bacteria</taxon>
        <taxon>Bacillati</taxon>
        <taxon>Actinomycetota</taxon>
        <taxon>Actinomycetes</taxon>
        <taxon>Micrococcales</taxon>
        <taxon>Microbacteriaceae</taxon>
        <taxon>Microcella</taxon>
    </lineage>
</organism>
<comment type="caution">
    <text evidence="1">The sequence shown here is derived from an EMBL/GenBank/DDBJ whole genome shotgun (WGS) entry which is preliminary data.</text>
</comment>
<protein>
    <recommendedName>
        <fullName evidence="3">Tryptophan synthase subunit alpha</fullName>
    </recommendedName>
</protein>
<name>A0A4Q7LYJ5_9MICO</name>
<reference evidence="1 2" key="1">
    <citation type="journal article" date="2015" name="Stand. Genomic Sci.">
        <title>Genomic Encyclopedia of Bacterial and Archaeal Type Strains, Phase III: the genomes of soil and plant-associated and newly described type strains.</title>
        <authorList>
            <person name="Whitman W.B."/>
            <person name="Woyke T."/>
            <person name="Klenk H.P."/>
            <person name="Zhou Y."/>
            <person name="Lilburn T.G."/>
            <person name="Beck B.J."/>
            <person name="De Vos P."/>
            <person name="Vandamme P."/>
            <person name="Eisen J.A."/>
            <person name="Garrity G."/>
            <person name="Hugenholtz P."/>
            <person name="Kyrpides N.C."/>
        </authorList>
    </citation>
    <scope>NUCLEOTIDE SEQUENCE [LARGE SCALE GENOMIC DNA]</scope>
    <source>
        <strain evidence="1 2">CV2</strain>
    </source>
</reference>
<proteinExistence type="predicted"/>
<dbReference type="AlphaFoldDB" id="A0A4Q7LYJ5"/>
<evidence type="ECO:0008006" key="3">
    <source>
        <dbReference type="Google" id="ProtNLM"/>
    </source>
</evidence>
<sequence>MGSGPAFHRRSILAAYPRGVTSDDHPRGASLEVLRAEAADELSTVVHARARDGEDPWDFMSELPTVDELVVWMLRAERIEADGGRRPSPETDYRMLRQIALRYPPLTTTVWSMIGRIERRAS</sequence>
<evidence type="ECO:0000313" key="2">
    <source>
        <dbReference type="Proteomes" id="UP000293519"/>
    </source>
</evidence>
<gene>
    <name evidence="1" type="ORF">EV141_0296</name>
</gene>
<evidence type="ECO:0000313" key="1">
    <source>
        <dbReference type="EMBL" id="RZS59079.1"/>
    </source>
</evidence>
<dbReference type="Proteomes" id="UP000293519">
    <property type="component" value="Unassembled WGS sequence"/>
</dbReference>
<accession>A0A4Q7LYJ5</accession>
<keyword evidence="2" id="KW-1185">Reference proteome</keyword>